<dbReference type="GO" id="GO:0004521">
    <property type="term" value="F:RNA endonuclease activity"/>
    <property type="evidence" value="ECO:0007669"/>
    <property type="project" value="TreeGrafter"/>
</dbReference>
<dbReference type="Pfam" id="PF00753">
    <property type="entry name" value="Lactamase_B"/>
    <property type="match status" value="1"/>
</dbReference>
<dbReference type="Proteomes" id="UP000199355">
    <property type="component" value="Unassembled WGS sequence"/>
</dbReference>
<dbReference type="CDD" id="cd16295">
    <property type="entry name" value="TTHA0252-CPSF-like_MBL-fold"/>
    <property type="match status" value="1"/>
</dbReference>
<keyword evidence="5" id="KW-1185">Reference proteome</keyword>
<feature type="domain" description="Beta-Casp" evidence="3">
    <location>
        <begin position="254"/>
        <end position="380"/>
    </location>
</feature>
<dbReference type="InterPro" id="IPR050698">
    <property type="entry name" value="MBL"/>
</dbReference>
<dbReference type="EMBL" id="FNBX01000003">
    <property type="protein sequence ID" value="SDF29946.1"/>
    <property type="molecule type" value="Genomic_DNA"/>
</dbReference>
<dbReference type="PANTHER" id="PTHR11203:SF37">
    <property type="entry name" value="INTEGRATOR COMPLEX SUBUNIT 11"/>
    <property type="match status" value="1"/>
</dbReference>
<keyword evidence="1" id="KW-0378">Hydrolase</keyword>
<dbReference type="GO" id="GO:0016787">
    <property type="term" value="F:hydrolase activity"/>
    <property type="evidence" value="ECO:0007669"/>
    <property type="project" value="UniProtKB-KW"/>
</dbReference>
<reference evidence="5" key="1">
    <citation type="submission" date="2016-10" db="EMBL/GenBank/DDBJ databases">
        <authorList>
            <person name="Varghese N."/>
            <person name="Submissions S."/>
        </authorList>
    </citation>
    <scope>NUCLEOTIDE SEQUENCE [LARGE SCALE GENOMIC DNA]</scope>
    <source>
        <strain evidence="5">KHC7</strain>
    </source>
</reference>
<protein>
    <submittedName>
        <fullName evidence="4">Metallo-beta-lactamase family protein</fullName>
    </submittedName>
</protein>
<feature type="domain" description="Metallo-beta-lactamase" evidence="2">
    <location>
        <begin position="13"/>
        <end position="249"/>
    </location>
</feature>
<dbReference type="InterPro" id="IPR001279">
    <property type="entry name" value="Metallo-B-lactamas"/>
</dbReference>
<gene>
    <name evidence="4" type="ORF">SAMN05192586_103185</name>
</gene>
<dbReference type="Gene3D" id="3.60.15.10">
    <property type="entry name" value="Ribonuclease Z/Hydroxyacylglutathione hydrolase-like"/>
    <property type="match status" value="1"/>
</dbReference>
<evidence type="ECO:0000259" key="2">
    <source>
        <dbReference type="SMART" id="SM00849"/>
    </source>
</evidence>
<dbReference type="Gene3D" id="3.40.50.10890">
    <property type="match status" value="1"/>
</dbReference>
<dbReference type="SUPFAM" id="SSF56281">
    <property type="entry name" value="Metallo-hydrolase/oxidoreductase"/>
    <property type="match status" value="1"/>
</dbReference>
<accession>A0A1G7JYB9</accession>
<dbReference type="InterPro" id="IPR022712">
    <property type="entry name" value="Beta_Casp"/>
</dbReference>
<dbReference type="Pfam" id="PF07521">
    <property type="entry name" value="RMMBL"/>
    <property type="match status" value="1"/>
</dbReference>
<evidence type="ECO:0000313" key="4">
    <source>
        <dbReference type="EMBL" id="SDF29946.1"/>
    </source>
</evidence>
<organism evidence="4 5">
    <name type="scientific">Desulfovibrio legallii</name>
    <dbReference type="NCBI Taxonomy" id="571438"/>
    <lineage>
        <taxon>Bacteria</taxon>
        <taxon>Pseudomonadati</taxon>
        <taxon>Thermodesulfobacteriota</taxon>
        <taxon>Desulfovibrionia</taxon>
        <taxon>Desulfovibrionales</taxon>
        <taxon>Desulfovibrionaceae</taxon>
        <taxon>Desulfovibrio</taxon>
    </lineage>
</organism>
<dbReference type="PANTHER" id="PTHR11203">
    <property type="entry name" value="CLEAVAGE AND POLYADENYLATION SPECIFICITY FACTOR FAMILY MEMBER"/>
    <property type="match status" value="1"/>
</dbReference>
<dbReference type="InterPro" id="IPR036866">
    <property type="entry name" value="RibonucZ/Hydroxyglut_hydro"/>
</dbReference>
<name>A0A1G7JYB9_9BACT</name>
<dbReference type="STRING" id="571438.SAMN05192586_103185"/>
<dbReference type="AlphaFoldDB" id="A0A1G7JYB9"/>
<dbReference type="Pfam" id="PF10996">
    <property type="entry name" value="Beta-Casp"/>
    <property type="match status" value="1"/>
</dbReference>
<evidence type="ECO:0000256" key="1">
    <source>
        <dbReference type="ARBA" id="ARBA00022801"/>
    </source>
</evidence>
<dbReference type="SMART" id="SM00849">
    <property type="entry name" value="Lactamase_B"/>
    <property type="match status" value="1"/>
</dbReference>
<dbReference type="SMART" id="SM01027">
    <property type="entry name" value="Beta-Casp"/>
    <property type="match status" value="1"/>
</dbReference>
<sequence>MKVQFLGAAQTVTGSCYMIEANGKRFCVDCGMHQGNKAIEARNRDTAPYRPKDIDFILVTHAHIDHSGLLPRMVREGYAKPIYCTKATGELLELMLEDSAHIQEMEAQSEARKYLRRGLSNPPAALYATEDAQKTARFFHTVDYHKTFEPAPGIRVTYYDAGHILGSGSLRLEADENGRTTSMIFSGDIGRPQSLIVRSPEEPPQADYVFMESTYGDRDHKDESLSDAELAEAIAYSYGKGEKVIIPAFAVERTQEVLYCLHVLNKQGKLPADMPVFVDSPLAIRATEVFERHRKLFDDDAQKMLSNGDNPFALPNLHYTLSAAESQAINVYKGPAIVISASGMCNAGRVRHHLRHNIWRPGASIVFVGYQAAGTPGRQIVEKAKKITLFGEDVEVAARIFTINGFSAHAGQSQLLDWIAPLLAGRCAKVVLTHGETRAQNTLAGLMEQKFGVRPIIAAYLEEMVLEGCEVAATVRHETLAHPRVDWAFLTTEVERKWGLFKGRLEDVERRPWVEQTDLQDAVEKLDYALTRLLSRM</sequence>
<evidence type="ECO:0000259" key="3">
    <source>
        <dbReference type="SMART" id="SM01027"/>
    </source>
</evidence>
<dbReference type="RefSeq" id="WP_092152933.1">
    <property type="nucleotide sequence ID" value="NZ_FNBX01000003.1"/>
</dbReference>
<proteinExistence type="predicted"/>
<evidence type="ECO:0000313" key="5">
    <source>
        <dbReference type="Proteomes" id="UP000199355"/>
    </source>
</evidence>
<dbReference type="InterPro" id="IPR011108">
    <property type="entry name" value="RMMBL"/>
</dbReference>
<dbReference type="OrthoDB" id="9803916at2"/>
<dbReference type="PROSITE" id="PS51257">
    <property type="entry name" value="PROKAR_LIPOPROTEIN"/>
    <property type="match status" value="1"/>
</dbReference>